<accession>A0A2P2IS74</accession>
<feature type="region of interest" description="Disordered" evidence="1">
    <location>
        <begin position="172"/>
        <end position="192"/>
    </location>
</feature>
<proteinExistence type="predicted"/>
<protein>
    <recommendedName>
        <fullName evidence="3">Membrane-associated kinase regulator 6</fullName>
    </recommendedName>
</protein>
<dbReference type="InterPro" id="IPR044699">
    <property type="entry name" value="MAKR6"/>
</dbReference>
<feature type="compositionally biased region" description="Polar residues" evidence="1">
    <location>
        <begin position="174"/>
        <end position="192"/>
    </location>
</feature>
<organism evidence="2">
    <name type="scientific">Rhizophora mucronata</name>
    <name type="common">Asiatic mangrove</name>
    <dbReference type="NCBI Taxonomy" id="61149"/>
    <lineage>
        <taxon>Eukaryota</taxon>
        <taxon>Viridiplantae</taxon>
        <taxon>Streptophyta</taxon>
        <taxon>Embryophyta</taxon>
        <taxon>Tracheophyta</taxon>
        <taxon>Spermatophyta</taxon>
        <taxon>Magnoliopsida</taxon>
        <taxon>eudicotyledons</taxon>
        <taxon>Gunneridae</taxon>
        <taxon>Pentapetalae</taxon>
        <taxon>rosids</taxon>
        <taxon>fabids</taxon>
        <taxon>Malpighiales</taxon>
        <taxon>Rhizophoraceae</taxon>
        <taxon>Rhizophora</taxon>
    </lineage>
</organism>
<dbReference type="PANTHER" id="PTHR34576">
    <property type="entry name" value="MEMBRANE-ASSOCIATED KINASE REGULATOR 6-RELATED"/>
    <property type="match status" value="1"/>
</dbReference>
<dbReference type="AlphaFoldDB" id="A0A2P2IS74"/>
<evidence type="ECO:0008006" key="3">
    <source>
        <dbReference type="Google" id="ProtNLM"/>
    </source>
</evidence>
<name>A0A2P2IS74_RHIMU</name>
<sequence length="231" mass="25365">MESLQSLATESFSHSWLAGLNPSSCGFDEEAPKASLGSSYEATSKESVHKMLSSKGFQEENQNFNFDVPTSRSSDTTADADQLFSDGLIRPAFVHQPRIGRSSSLDAVRPTPPSSFPSTHVPAVDIQCNVLQRWRKLSKRVLRKCFGQLRPTRIGGSIKSIKVDDIDRKASEVKSLSNSPETSPGQSPPYSTDVWSDAEYESPIYEAVLHCKKSIGLIRAVLLISSTSVYH</sequence>
<dbReference type="EMBL" id="GGEC01003577">
    <property type="protein sequence ID" value="MBW84060.1"/>
    <property type="molecule type" value="Transcribed_RNA"/>
</dbReference>
<dbReference type="PANTHER" id="PTHR34576:SF14">
    <property type="entry name" value="MEMBRANE-ASSOCIATED KINASE REGULATOR 6"/>
    <property type="match status" value="1"/>
</dbReference>
<evidence type="ECO:0000256" key="1">
    <source>
        <dbReference type="SAM" id="MobiDB-lite"/>
    </source>
</evidence>
<reference evidence="2" key="1">
    <citation type="submission" date="2018-02" db="EMBL/GenBank/DDBJ databases">
        <title>Rhizophora mucronata_Transcriptome.</title>
        <authorList>
            <person name="Meera S.P."/>
            <person name="Sreeshan A."/>
            <person name="Augustine A."/>
        </authorList>
    </citation>
    <scope>NUCLEOTIDE SEQUENCE</scope>
    <source>
        <tissue evidence="2">Leaf</tissue>
    </source>
</reference>
<evidence type="ECO:0000313" key="2">
    <source>
        <dbReference type="EMBL" id="MBW84060.1"/>
    </source>
</evidence>